<feature type="domain" description="NADH:quinone oxidoreductase/Mrp antiporter transmembrane" evidence="11">
    <location>
        <begin position="132"/>
        <end position="414"/>
    </location>
</feature>
<feature type="region of interest" description="Disordered" evidence="9">
    <location>
        <begin position="794"/>
        <end position="847"/>
    </location>
</feature>
<reference evidence="15" key="1">
    <citation type="submission" date="2018-06" db="EMBL/GenBank/DDBJ databases">
        <authorList>
            <person name="Zhirakovskaya E."/>
        </authorList>
    </citation>
    <scope>NUCLEOTIDE SEQUENCE</scope>
</reference>
<dbReference type="EMBL" id="UOEO01000021">
    <property type="protein sequence ID" value="VAW14985.1"/>
    <property type="molecule type" value="Genomic_DNA"/>
</dbReference>
<feature type="transmembrane region" description="Helical" evidence="10">
    <location>
        <begin position="86"/>
        <end position="106"/>
    </location>
</feature>
<keyword evidence="8 10" id="KW-0472">Membrane</keyword>
<feature type="transmembrane region" description="Helical" evidence="10">
    <location>
        <begin position="757"/>
        <end position="775"/>
    </location>
</feature>
<dbReference type="GO" id="GO:0005886">
    <property type="term" value="C:plasma membrane"/>
    <property type="evidence" value="ECO:0007669"/>
    <property type="project" value="UniProtKB-SubCell"/>
</dbReference>
<evidence type="ECO:0000259" key="13">
    <source>
        <dbReference type="Pfam" id="PF13244"/>
    </source>
</evidence>
<feature type="transmembrane region" description="Helical" evidence="10">
    <location>
        <begin position="580"/>
        <end position="602"/>
    </location>
</feature>
<evidence type="ECO:0000256" key="10">
    <source>
        <dbReference type="SAM" id="Phobius"/>
    </source>
</evidence>
<feature type="transmembrane region" description="Helical" evidence="10">
    <location>
        <begin position="664"/>
        <end position="686"/>
    </location>
</feature>
<evidence type="ECO:0000256" key="2">
    <source>
        <dbReference type="ARBA" id="ARBA00022448"/>
    </source>
</evidence>
<feature type="transmembrane region" description="Helical" evidence="10">
    <location>
        <begin position="7"/>
        <end position="27"/>
    </location>
</feature>
<feature type="transmembrane region" description="Helical" evidence="10">
    <location>
        <begin position="113"/>
        <end position="130"/>
    </location>
</feature>
<evidence type="ECO:0000256" key="3">
    <source>
        <dbReference type="ARBA" id="ARBA00022449"/>
    </source>
</evidence>
<dbReference type="Pfam" id="PF13244">
    <property type="entry name" value="MbhD"/>
    <property type="match status" value="1"/>
</dbReference>
<protein>
    <submittedName>
        <fullName evidence="15">Na(+) H(+) antiporter subunit A</fullName>
    </submittedName>
</protein>
<organism evidence="15">
    <name type="scientific">hydrothermal vent metagenome</name>
    <dbReference type="NCBI Taxonomy" id="652676"/>
    <lineage>
        <taxon>unclassified sequences</taxon>
        <taxon>metagenomes</taxon>
        <taxon>ecological metagenomes</taxon>
    </lineage>
</organism>
<dbReference type="InterPro" id="IPR001750">
    <property type="entry name" value="ND/Mrp_TM"/>
</dbReference>
<evidence type="ECO:0000313" key="15">
    <source>
        <dbReference type="EMBL" id="VAW14985.1"/>
    </source>
</evidence>
<evidence type="ECO:0000259" key="14">
    <source>
        <dbReference type="Pfam" id="PF20501"/>
    </source>
</evidence>
<feature type="transmembrane region" description="Helical" evidence="10">
    <location>
        <begin position="270"/>
        <end position="292"/>
    </location>
</feature>
<evidence type="ECO:0000256" key="5">
    <source>
        <dbReference type="ARBA" id="ARBA00022692"/>
    </source>
</evidence>
<dbReference type="GO" id="GO:0015297">
    <property type="term" value="F:antiporter activity"/>
    <property type="evidence" value="ECO:0007669"/>
    <property type="project" value="UniProtKB-KW"/>
</dbReference>
<dbReference type="NCBIfam" id="NF009287">
    <property type="entry name" value="PRK12647.1"/>
    <property type="match status" value="1"/>
</dbReference>
<dbReference type="AlphaFoldDB" id="A0A3B0T971"/>
<gene>
    <name evidence="15" type="ORF">MNBD_ALPHA12-294</name>
</gene>
<keyword evidence="4" id="KW-1003">Cell membrane</keyword>
<dbReference type="PANTHER" id="PTHR43373:SF1">
    <property type="entry name" value="NA(+)_H(+) ANTIPORTER SUBUNIT A"/>
    <property type="match status" value="1"/>
</dbReference>
<dbReference type="PRINTS" id="PR01434">
    <property type="entry name" value="NADHDHGNASE5"/>
</dbReference>
<comment type="subcellular location">
    <subcellularLocation>
        <location evidence="1">Cell membrane</location>
        <topology evidence="1">Multi-pass membrane protein</topology>
    </subcellularLocation>
</comment>
<dbReference type="PANTHER" id="PTHR43373">
    <property type="entry name" value="NA(+)/H(+) ANTIPORTER SUBUNIT"/>
    <property type="match status" value="1"/>
</dbReference>
<feature type="transmembrane region" description="Helical" evidence="10">
    <location>
        <begin position="637"/>
        <end position="658"/>
    </location>
</feature>
<keyword evidence="5 10" id="KW-0812">Transmembrane</keyword>
<dbReference type="InterPro" id="IPR025383">
    <property type="entry name" value="MrpA_C/MbhD"/>
</dbReference>
<feature type="transmembrane region" description="Helical" evidence="10">
    <location>
        <begin position="614"/>
        <end position="632"/>
    </location>
</feature>
<evidence type="ECO:0000256" key="4">
    <source>
        <dbReference type="ARBA" id="ARBA00022475"/>
    </source>
</evidence>
<dbReference type="GO" id="GO:0006811">
    <property type="term" value="P:monoatomic ion transport"/>
    <property type="evidence" value="ECO:0007669"/>
    <property type="project" value="UniProtKB-KW"/>
</dbReference>
<dbReference type="Pfam" id="PF00361">
    <property type="entry name" value="Proton_antipo_M"/>
    <property type="match status" value="1"/>
</dbReference>
<keyword evidence="7" id="KW-0406">Ion transport</keyword>
<evidence type="ECO:0000256" key="8">
    <source>
        <dbReference type="ARBA" id="ARBA00023136"/>
    </source>
</evidence>
<dbReference type="InterPro" id="IPR001516">
    <property type="entry name" value="Proton_antipo_N"/>
</dbReference>
<dbReference type="Gene3D" id="1.20.120.1200">
    <property type="entry name" value="NADH-ubiquinone/plastoquinone oxidoreductase chain 6, subunit NuoJ"/>
    <property type="match status" value="1"/>
</dbReference>
<dbReference type="Pfam" id="PF00662">
    <property type="entry name" value="Proton_antipo_N"/>
    <property type="match status" value="1"/>
</dbReference>
<evidence type="ECO:0000259" key="11">
    <source>
        <dbReference type="Pfam" id="PF00361"/>
    </source>
</evidence>
<feature type="transmembrane region" description="Helical" evidence="10">
    <location>
        <begin position="373"/>
        <end position="396"/>
    </location>
</feature>
<evidence type="ECO:0000256" key="1">
    <source>
        <dbReference type="ARBA" id="ARBA00004651"/>
    </source>
</evidence>
<feature type="transmembrane region" description="Helical" evidence="10">
    <location>
        <begin position="462"/>
        <end position="484"/>
    </location>
</feature>
<evidence type="ECO:0000256" key="7">
    <source>
        <dbReference type="ARBA" id="ARBA00023065"/>
    </source>
</evidence>
<evidence type="ECO:0000256" key="9">
    <source>
        <dbReference type="SAM" id="MobiDB-lite"/>
    </source>
</evidence>
<dbReference type="Pfam" id="PF20501">
    <property type="entry name" value="MbhE"/>
    <property type="match status" value="1"/>
</dbReference>
<feature type="transmembrane region" description="Helical" evidence="10">
    <location>
        <begin position="211"/>
        <end position="236"/>
    </location>
</feature>
<dbReference type="InterPro" id="IPR046806">
    <property type="entry name" value="MrpA_C/MbhE"/>
</dbReference>
<proteinExistence type="predicted"/>
<dbReference type="InterPro" id="IPR042106">
    <property type="entry name" value="Nuo/plastoQ_OxRdtase_6_NuoJ"/>
</dbReference>
<feature type="domain" description="MrpA C-terminal/MbhE" evidence="14">
    <location>
        <begin position="700"/>
        <end position="776"/>
    </location>
</feature>
<accession>A0A3B0T971</accession>
<feature type="transmembrane region" description="Helical" evidence="10">
    <location>
        <begin position="33"/>
        <end position="53"/>
    </location>
</feature>
<feature type="transmembrane region" description="Helical" evidence="10">
    <location>
        <begin position="136"/>
        <end position="155"/>
    </location>
</feature>
<name>A0A3B0T971_9ZZZZ</name>
<feature type="transmembrane region" description="Helical" evidence="10">
    <location>
        <begin position="419"/>
        <end position="441"/>
    </location>
</feature>
<keyword evidence="2" id="KW-0813">Transport</keyword>
<dbReference type="InterPro" id="IPR050616">
    <property type="entry name" value="CPA3_Na-H_Antiporter_A"/>
</dbReference>
<feature type="domain" description="MrpA C-terminal/MbhD" evidence="13">
    <location>
        <begin position="622"/>
        <end position="684"/>
    </location>
</feature>
<keyword evidence="6 10" id="KW-1133">Transmembrane helix</keyword>
<feature type="domain" description="NADH-Ubiquinone oxidoreductase (complex I) chain 5 N-terminal" evidence="12">
    <location>
        <begin position="69"/>
        <end position="115"/>
    </location>
</feature>
<feature type="transmembrane region" description="Helical" evidence="10">
    <location>
        <begin position="504"/>
        <end position="531"/>
    </location>
</feature>
<evidence type="ECO:0000256" key="6">
    <source>
        <dbReference type="ARBA" id="ARBA00022989"/>
    </source>
</evidence>
<sequence>MGSNLDMSVTLVALAPFIAAALAPVVFRFTGAFAGWVLAIVPASIFIFLLSFVEPISQRRFVQAGFDWITSYGIRFSFFIDGLSLTFALLVSGIGIFIILYSGAYLKGHPHQGRFLSFMLMFMGSMLGLVLSDNMITLFVFWELTSVTSFLLIGFDHKREAARRAAFQALVVTAGGGMALLAGLILLQQMTGVWEISSLYQFGPAIREQEGYFLVLILVLAGAFTKSAQFPFHFWLPNAMEAPTPVSAYLHSATMVNAGVYLLARMNPILGGSAMWSIILPLFGGVTLLWGATMALKQSDLKQMLAQTTVASLGLMVLLIGLGSEAAIMGAILYLIAHAFYKGAMFMIVGGIDHATGTRDINSLGGLWRIMPMTFIAVLLAAAGMAGLPATVAFLAKEEMYSSLMLDNWIALLFQRQNMVVIITLVLGNAMVMAAGLAILFKAFFGPQKSTPINPHEGSFSLWIGALVLGLFAAAFGVMLDFVSEFILGPAASTVYNLKVEPKLYLNLSVLAKPAFLLSALTWALGIVLFLKIDDIRASLARMARALNWSFDDGFDWLISSLVRSSDAITRFWHNGRMELYMVVVFVSLAIALYVPLVMFGALPGIPALPELRFYEWAIFAIAVIGLLTVVFARTRLVAIVSLGIQGFAVALIFMLFGAPDLGFTQFMVETLTVVILALVMTRLHLEQRDRREWNELLFDGALALIIGVGVTMLMLAVLKTPLDMRLSDFFAQTSYPIAHGRNIVNVILVDFRGLDTLGEISVVMTAGIAILALIRIRSGGPQRGVGAIKGALKNIKSPSPEKPGQNKAAKSPEAGVQSSPASKLARKKSTRAKSAQAKSAQEGKPA</sequence>
<feature type="transmembrane region" description="Helical" evidence="10">
    <location>
        <begin position="698"/>
        <end position="719"/>
    </location>
</feature>
<feature type="transmembrane region" description="Helical" evidence="10">
    <location>
        <begin position="167"/>
        <end position="191"/>
    </location>
</feature>
<feature type="transmembrane region" description="Helical" evidence="10">
    <location>
        <begin position="248"/>
        <end position="264"/>
    </location>
</feature>
<evidence type="ECO:0000259" key="12">
    <source>
        <dbReference type="Pfam" id="PF00662"/>
    </source>
</evidence>
<keyword evidence="3" id="KW-0050">Antiport</keyword>